<dbReference type="EMBL" id="JH711581">
    <property type="protein sequence ID" value="EIW78944.1"/>
    <property type="molecule type" value="Genomic_DNA"/>
</dbReference>
<dbReference type="OMA" id="GENNTSH"/>
<dbReference type="GeneID" id="19200001"/>
<dbReference type="Pfam" id="PF20151">
    <property type="entry name" value="DUF6533"/>
    <property type="match status" value="1"/>
</dbReference>
<feature type="transmembrane region" description="Helical" evidence="1">
    <location>
        <begin position="196"/>
        <end position="216"/>
    </location>
</feature>
<keyword evidence="1" id="KW-0472">Membrane</keyword>
<evidence type="ECO:0000259" key="2">
    <source>
        <dbReference type="Pfam" id="PF20151"/>
    </source>
</evidence>
<evidence type="ECO:0000256" key="1">
    <source>
        <dbReference type="SAM" id="Phobius"/>
    </source>
</evidence>
<feature type="transmembrane region" description="Helical" evidence="1">
    <location>
        <begin position="109"/>
        <end position="133"/>
    </location>
</feature>
<feature type="transmembrane region" description="Helical" evidence="1">
    <location>
        <begin position="71"/>
        <end position="97"/>
    </location>
</feature>
<dbReference type="KEGG" id="cput:CONPUDRAFT_126698"/>
<organism evidence="3 4">
    <name type="scientific">Coniophora puteana (strain RWD-64-598)</name>
    <name type="common">Brown rot fungus</name>
    <dbReference type="NCBI Taxonomy" id="741705"/>
    <lineage>
        <taxon>Eukaryota</taxon>
        <taxon>Fungi</taxon>
        <taxon>Dikarya</taxon>
        <taxon>Basidiomycota</taxon>
        <taxon>Agaricomycotina</taxon>
        <taxon>Agaricomycetes</taxon>
        <taxon>Agaricomycetidae</taxon>
        <taxon>Boletales</taxon>
        <taxon>Coniophorineae</taxon>
        <taxon>Coniophoraceae</taxon>
        <taxon>Coniophora</taxon>
    </lineage>
</organism>
<protein>
    <recommendedName>
        <fullName evidence="2">DUF6533 domain-containing protein</fullName>
    </recommendedName>
</protein>
<dbReference type="InterPro" id="IPR045340">
    <property type="entry name" value="DUF6533"/>
</dbReference>
<proteinExistence type="predicted"/>
<keyword evidence="4" id="KW-1185">Reference proteome</keyword>
<reference evidence="4" key="1">
    <citation type="journal article" date="2012" name="Science">
        <title>The Paleozoic origin of enzymatic lignin decomposition reconstructed from 31 fungal genomes.</title>
        <authorList>
            <person name="Floudas D."/>
            <person name="Binder M."/>
            <person name="Riley R."/>
            <person name="Barry K."/>
            <person name="Blanchette R.A."/>
            <person name="Henrissat B."/>
            <person name="Martinez A.T."/>
            <person name="Otillar R."/>
            <person name="Spatafora J.W."/>
            <person name="Yadav J.S."/>
            <person name="Aerts A."/>
            <person name="Benoit I."/>
            <person name="Boyd A."/>
            <person name="Carlson A."/>
            <person name="Copeland A."/>
            <person name="Coutinho P.M."/>
            <person name="de Vries R.P."/>
            <person name="Ferreira P."/>
            <person name="Findley K."/>
            <person name="Foster B."/>
            <person name="Gaskell J."/>
            <person name="Glotzer D."/>
            <person name="Gorecki P."/>
            <person name="Heitman J."/>
            <person name="Hesse C."/>
            <person name="Hori C."/>
            <person name="Igarashi K."/>
            <person name="Jurgens J.A."/>
            <person name="Kallen N."/>
            <person name="Kersten P."/>
            <person name="Kohler A."/>
            <person name="Kuees U."/>
            <person name="Kumar T.K.A."/>
            <person name="Kuo A."/>
            <person name="LaButti K."/>
            <person name="Larrondo L.F."/>
            <person name="Lindquist E."/>
            <person name="Ling A."/>
            <person name="Lombard V."/>
            <person name="Lucas S."/>
            <person name="Lundell T."/>
            <person name="Martin R."/>
            <person name="McLaughlin D.J."/>
            <person name="Morgenstern I."/>
            <person name="Morin E."/>
            <person name="Murat C."/>
            <person name="Nagy L.G."/>
            <person name="Nolan M."/>
            <person name="Ohm R.A."/>
            <person name="Patyshakuliyeva A."/>
            <person name="Rokas A."/>
            <person name="Ruiz-Duenas F.J."/>
            <person name="Sabat G."/>
            <person name="Salamov A."/>
            <person name="Samejima M."/>
            <person name="Schmutz J."/>
            <person name="Slot J.C."/>
            <person name="St John F."/>
            <person name="Stenlid J."/>
            <person name="Sun H."/>
            <person name="Sun S."/>
            <person name="Syed K."/>
            <person name="Tsang A."/>
            <person name="Wiebenga A."/>
            <person name="Young D."/>
            <person name="Pisabarro A."/>
            <person name="Eastwood D.C."/>
            <person name="Martin F."/>
            <person name="Cullen D."/>
            <person name="Grigoriev I.V."/>
            <person name="Hibbett D.S."/>
        </authorList>
    </citation>
    <scope>NUCLEOTIDE SEQUENCE [LARGE SCALE GENOMIC DNA]</scope>
    <source>
        <strain evidence="4">RWD-64-598 SS2</strain>
    </source>
</reference>
<keyword evidence="1" id="KW-1133">Transmembrane helix</keyword>
<sequence length="327" mass="36628">MLSYANLPPMPTASTVPSVPSPLEEEWNALLRLLVGAQNAHYVTLVGLVILVYDYMLTFPDEIQYFWAESWDITTVLFFFNRYLPMVVFGPIAAAFFTEGIEPKVCDHVMQFTFITSIVALTINQAILVLRVWYMFPDRRSMRYACVFSFVACTVASLATLFASYNQIHDQDVASLPISYPLLGCTVPSASGIWRIFVPQIVIHLVLYFFTVIRALDGSWKIVKQPLMVRLIRDGGFVFFVALVAATGSAVGARMVDIPEFNIPALYSDFTLAINSVIVSRLALSMQSTAEKLNTDPLWLLNPTELGRLNWKLGANQEIVVEMGPFV</sequence>
<dbReference type="RefSeq" id="XP_007770694.1">
    <property type="nucleotide sequence ID" value="XM_007772504.1"/>
</dbReference>
<accession>A0A5M3MJG9</accession>
<name>A0A5M3MJG9_CONPW</name>
<evidence type="ECO:0000313" key="3">
    <source>
        <dbReference type="EMBL" id="EIW78944.1"/>
    </source>
</evidence>
<keyword evidence="1" id="KW-0812">Transmembrane</keyword>
<feature type="transmembrane region" description="Helical" evidence="1">
    <location>
        <begin position="145"/>
        <end position="165"/>
    </location>
</feature>
<dbReference type="AlphaFoldDB" id="A0A5M3MJG9"/>
<feature type="transmembrane region" description="Helical" evidence="1">
    <location>
        <begin position="40"/>
        <end position="59"/>
    </location>
</feature>
<evidence type="ECO:0000313" key="4">
    <source>
        <dbReference type="Proteomes" id="UP000053558"/>
    </source>
</evidence>
<dbReference type="OrthoDB" id="2679643at2759"/>
<feature type="transmembrane region" description="Helical" evidence="1">
    <location>
        <begin position="265"/>
        <end position="284"/>
    </location>
</feature>
<dbReference type="Proteomes" id="UP000053558">
    <property type="component" value="Unassembled WGS sequence"/>
</dbReference>
<gene>
    <name evidence="3" type="ORF">CONPUDRAFT_126698</name>
</gene>
<feature type="domain" description="DUF6533" evidence="2">
    <location>
        <begin position="42"/>
        <end position="87"/>
    </location>
</feature>
<comment type="caution">
    <text evidence="3">The sequence shown here is derived from an EMBL/GenBank/DDBJ whole genome shotgun (WGS) entry which is preliminary data.</text>
</comment>
<feature type="transmembrane region" description="Helical" evidence="1">
    <location>
        <begin position="236"/>
        <end position="253"/>
    </location>
</feature>